<reference evidence="3" key="1">
    <citation type="submission" date="2020-11" db="EMBL/GenBank/DDBJ databases">
        <title>Novosphingobium aureum sp. nov., a marine bacterium isolated from sediment of a salt flat.</title>
        <authorList>
            <person name="Yoo Y."/>
            <person name="Kim J.-J."/>
        </authorList>
    </citation>
    <scope>NUCLEOTIDE SEQUENCE</scope>
    <source>
        <strain evidence="3">YJ-S2-02</strain>
    </source>
</reference>
<dbReference type="EMBL" id="JADZGI010000009">
    <property type="protein sequence ID" value="MBH0115138.1"/>
    <property type="molecule type" value="Genomic_DNA"/>
</dbReference>
<feature type="domain" description="DUF2147" evidence="2">
    <location>
        <begin position="35"/>
        <end position="146"/>
    </location>
</feature>
<dbReference type="PANTHER" id="PTHR36919">
    <property type="entry name" value="BLR1215 PROTEIN"/>
    <property type="match status" value="1"/>
</dbReference>
<organism evidence="3 4">
    <name type="scientific">Novosphingobium aureum</name>
    <dbReference type="NCBI Taxonomy" id="2792964"/>
    <lineage>
        <taxon>Bacteria</taxon>
        <taxon>Pseudomonadati</taxon>
        <taxon>Pseudomonadota</taxon>
        <taxon>Alphaproteobacteria</taxon>
        <taxon>Sphingomonadales</taxon>
        <taxon>Sphingomonadaceae</taxon>
        <taxon>Novosphingobium</taxon>
    </lineage>
</organism>
<dbReference type="InterPro" id="IPR019223">
    <property type="entry name" value="DUF2147"/>
</dbReference>
<evidence type="ECO:0000313" key="3">
    <source>
        <dbReference type="EMBL" id="MBH0115138.1"/>
    </source>
</evidence>
<evidence type="ECO:0000259" key="2">
    <source>
        <dbReference type="Pfam" id="PF09917"/>
    </source>
</evidence>
<dbReference type="Proteomes" id="UP000617634">
    <property type="component" value="Unassembled WGS sequence"/>
</dbReference>
<accession>A0A931HGV9</accession>
<keyword evidence="4" id="KW-1185">Reference proteome</keyword>
<evidence type="ECO:0000313" key="4">
    <source>
        <dbReference type="Proteomes" id="UP000617634"/>
    </source>
</evidence>
<comment type="caution">
    <text evidence="3">The sequence shown here is derived from an EMBL/GenBank/DDBJ whole genome shotgun (WGS) entry which is preliminary data.</text>
</comment>
<evidence type="ECO:0000256" key="1">
    <source>
        <dbReference type="SAM" id="SignalP"/>
    </source>
</evidence>
<dbReference type="Pfam" id="PF09917">
    <property type="entry name" value="DUF2147"/>
    <property type="match status" value="1"/>
</dbReference>
<dbReference type="PANTHER" id="PTHR36919:SF2">
    <property type="entry name" value="BLL6627 PROTEIN"/>
    <property type="match status" value="1"/>
</dbReference>
<feature type="chain" id="PRO_5036921739" evidence="1">
    <location>
        <begin position="28"/>
        <end position="148"/>
    </location>
</feature>
<keyword evidence="1" id="KW-0732">Signal</keyword>
<dbReference type="AlphaFoldDB" id="A0A931HGV9"/>
<proteinExistence type="predicted"/>
<protein>
    <submittedName>
        <fullName evidence="3">DUF2147 domain-containing protein</fullName>
    </submittedName>
</protein>
<dbReference type="RefSeq" id="WP_197167331.1">
    <property type="nucleotide sequence ID" value="NZ_JADZGI010000009.1"/>
</dbReference>
<feature type="signal peptide" evidence="1">
    <location>
        <begin position="1"/>
        <end position="27"/>
    </location>
</feature>
<sequence>MKPVKFASLTLAATLLSALPATAPASAAEGDSVLGTWRAASKNGVIEISRCGTSICGKLMNSDLIRTNPELLDVHNKDEAKRTRKLKGLQILGGFERDDGKWTGGSIYNPEDGGTYKATITPAGPDTLKLKGCIVWPLCKTQTWTRMK</sequence>
<name>A0A931HGV9_9SPHN</name>
<gene>
    <name evidence="3" type="ORF">I5E68_19530</name>
</gene>
<dbReference type="Gene3D" id="2.40.128.520">
    <property type="match status" value="1"/>
</dbReference>